<comment type="caution">
    <text evidence="1">The sequence shown here is derived from an EMBL/GenBank/DDBJ whole genome shotgun (WGS) entry which is preliminary data.</text>
</comment>
<dbReference type="AlphaFoldDB" id="A0A4C1UCG2"/>
<name>A0A4C1UCG2_EUMVA</name>
<dbReference type="Proteomes" id="UP000299102">
    <property type="component" value="Unassembled WGS sequence"/>
</dbReference>
<reference evidence="1 2" key="1">
    <citation type="journal article" date="2019" name="Commun. Biol.">
        <title>The bagworm genome reveals a unique fibroin gene that provides high tensile strength.</title>
        <authorList>
            <person name="Kono N."/>
            <person name="Nakamura H."/>
            <person name="Ohtoshi R."/>
            <person name="Tomita M."/>
            <person name="Numata K."/>
            <person name="Arakawa K."/>
        </authorList>
    </citation>
    <scope>NUCLEOTIDE SEQUENCE [LARGE SCALE GENOMIC DNA]</scope>
</reference>
<proteinExistence type="predicted"/>
<gene>
    <name evidence="1" type="ORF">EVAR_10408_1</name>
</gene>
<sequence>MEYESVTSAAESVQATWRYEDRSIKSENESQASLSISCRVFDMLKRVVHATAALLGTRVGVAVKVSFTADEFFLRSHIEQTLGKREQYIEQTGTLLHDILACDVR</sequence>
<protein>
    <submittedName>
        <fullName evidence="1">Uncharacterized protein</fullName>
    </submittedName>
</protein>
<organism evidence="1 2">
    <name type="scientific">Eumeta variegata</name>
    <name type="common">Bagworm moth</name>
    <name type="synonym">Eumeta japonica</name>
    <dbReference type="NCBI Taxonomy" id="151549"/>
    <lineage>
        <taxon>Eukaryota</taxon>
        <taxon>Metazoa</taxon>
        <taxon>Ecdysozoa</taxon>
        <taxon>Arthropoda</taxon>
        <taxon>Hexapoda</taxon>
        <taxon>Insecta</taxon>
        <taxon>Pterygota</taxon>
        <taxon>Neoptera</taxon>
        <taxon>Endopterygota</taxon>
        <taxon>Lepidoptera</taxon>
        <taxon>Glossata</taxon>
        <taxon>Ditrysia</taxon>
        <taxon>Tineoidea</taxon>
        <taxon>Psychidae</taxon>
        <taxon>Oiketicinae</taxon>
        <taxon>Eumeta</taxon>
    </lineage>
</organism>
<keyword evidence="2" id="KW-1185">Reference proteome</keyword>
<accession>A0A4C1UCG2</accession>
<evidence type="ECO:0000313" key="1">
    <source>
        <dbReference type="EMBL" id="GBP24183.1"/>
    </source>
</evidence>
<dbReference type="EMBL" id="BGZK01000158">
    <property type="protein sequence ID" value="GBP24183.1"/>
    <property type="molecule type" value="Genomic_DNA"/>
</dbReference>
<evidence type="ECO:0000313" key="2">
    <source>
        <dbReference type="Proteomes" id="UP000299102"/>
    </source>
</evidence>